<dbReference type="Proteomes" id="UP000245802">
    <property type="component" value="Chromosome"/>
</dbReference>
<evidence type="ECO:0000313" key="1">
    <source>
        <dbReference type="EMBL" id="AWM42443.1"/>
    </source>
</evidence>
<name>A0A2Z3H8R8_9BACT</name>
<dbReference type="EMBL" id="CP025958">
    <property type="protein sequence ID" value="AWM42443.1"/>
    <property type="molecule type" value="Genomic_DNA"/>
</dbReference>
<dbReference type="KEGG" id="gog:C1280_29580"/>
<keyword evidence="2" id="KW-1185">Reference proteome</keyword>
<evidence type="ECO:0000313" key="2">
    <source>
        <dbReference type="Proteomes" id="UP000245802"/>
    </source>
</evidence>
<dbReference type="OrthoDB" id="286822at2"/>
<proteinExistence type="predicted"/>
<gene>
    <name evidence="1" type="ORF">C1280_29580</name>
</gene>
<accession>A0A2Z3H8R8</accession>
<protein>
    <submittedName>
        <fullName evidence="1">Uncharacterized protein</fullName>
    </submittedName>
</protein>
<organism evidence="1 2">
    <name type="scientific">Gemmata obscuriglobus</name>
    <dbReference type="NCBI Taxonomy" id="114"/>
    <lineage>
        <taxon>Bacteria</taxon>
        <taxon>Pseudomonadati</taxon>
        <taxon>Planctomycetota</taxon>
        <taxon>Planctomycetia</taxon>
        <taxon>Gemmatales</taxon>
        <taxon>Gemmataceae</taxon>
        <taxon>Gemmata</taxon>
    </lineage>
</organism>
<reference evidence="1 2" key="1">
    <citation type="submission" date="2018-01" db="EMBL/GenBank/DDBJ databases">
        <title>G. obscuriglobus.</title>
        <authorList>
            <person name="Franke J."/>
            <person name="Blomberg W."/>
            <person name="Selmecki A."/>
        </authorList>
    </citation>
    <scope>NUCLEOTIDE SEQUENCE [LARGE SCALE GENOMIC DNA]</scope>
    <source>
        <strain evidence="1 2">DSM 5831</strain>
    </source>
</reference>
<sequence length="89" mass="9711">MNFAQQASLAREIFGNPFRPIDFTSWRTGTTVALANGMYESRDFSAMPILADALQDAGCDNFDVLTHCRDASAEHVRGCWVVDGVLGLA</sequence>
<dbReference type="AlphaFoldDB" id="A0A2Z3H8R8"/>